<dbReference type="EMBL" id="JACHHQ010000001">
    <property type="protein sequence ID" value="MBB5199046.1"/>
    <property type="molecule type" value="Genomic_DNA"/>
</dbReference>
<reference evidence="2 3" key="1">
    <citation type="submission" date="2020-08" db="EMBL/GenBank/DDBJ databases">
        <title>Genomic Encyclopedia of Type Strains, Phase IV (KMG-IV): sequencing the most valuable type-strain genomes for metagenomic binning, comparative biology and taxonomic classification.</title>
        <authorList>
            <person name="Goeker M."/>
        </authorList>
    </citation>
    <scope>NUCLEOTIDE SEQUENCE [LARGE SCALE GENOMIC DNA]</scope>
    <source>
        <strain evidence="2 3">DSM 23240</strain>
    </source>
</reference>
<sequence>MGPFLMVNNFTRIISHVGISSVASVLLALRNDFKTICAKDELALHHLTCIAEKKKARITLRSRAKTKP</sequence>
<protein>
    <submittedName>
        <fullName evidence="2">Uncharacterized protein</fullName>
    </submittedName>
</protein>
<keyword evidence="1" id="KW-1133">Transmembrane helix</keyword>
<dbReference type="Proteomes" id="UP000571084">
    <property type="component" value="Unassembled WGS sequence"/>
</dbReference>
<comment type="caution">
    <text evidence="2">The sequence shown here is derived from an EMBL/GenBank/DDBJ whole genome shotgun (WGS) entry which is preliminary data.</text>
</comment>
<organism evidence="2 3">
    <name type="scientific">Glaciimonas immobilis</name>
    <dbReference type="NCBI Taxonomy" id="728004"/>
    <lineage>
        <taxon>Bacteria</taxon>
        <taxon>Pseudomonadati</taxon>
        <taxon>Pseudomonadota</taxon>
        <taxon>Betaproteobacteria</taxon>
        <taxon>Burkholderiales</taxon>
        <taxon>Oxalobacteraceae</taxon>
        <taxon>Glaciimonas</taxon>
    </lineage>
</organism>
<keyword evidence="3" id="KW-1185">Reference proteome</keyword>
<keyword evidence="1" id="KW-0472">Membrane</keyword>
<proteinExistence type="predicted"/>
<evidence type="ECO:0000256" key="1">
    <source>
        <dbReference type="SAM" id="Phobius"/>
    </source>
</evidence>
<evidence type="ECO:0000313" key="2">
    <source>
        <dbReference type="EMBL" id="MBB5199046.1"/>
    </source>
</evidence>
<keyword evidence="1" id="KW-0812">Transmembrane</keyword>
<dbReference type="AlphaFoldDB" id="A0A840RPW3"/>
<feature type="transmembrane region" description="Helical" evidence="1">
    <location>
        <begin position="12"/>
        <end position="29"/>
    </location>
</feature>
<name>A0A840RPW3_9BURK</name>
<gene>
    <name evidence="2" type="ORF">HNR39_000856</name>
</gene>
<evidence type="ECO:0000313" key="3">
    <source>
        <dbReference type="Proteomes" id="UP000571084"/>
    </source>
</evidence>
<accession>A0A840RPW3</accession>